<dbReference type="SUPFAM" id="SSF51126">
    <property type="entry name" value="Pectin lyase-like"/>
    <property type="match status" value="1"/>
</dbReference>
<keyword evidence="6" id="KW-0472">Membrane</keyword>
<dbReference type="GO" id="GO:0005576">
    <property type="term" value="C:extracellular region"/>
    <property type="evidence" value="ECO:0007669"/>
    <property type="project" value="UniProtKB-SubCell"/>
</dbReference>
<dbReference type="RefSeq" id="XP_044553933.1">
    <property type="nucleotide sequence ID" value="XM_044689410.1"/>
</dbReference>
<protein>
    <recommendedName>
        <fullName evidence="11">Right handed beta helix domain-containing protein</fullName>
    </recommendedName>
</protein>
<keyword evidence="7" id="KW-0998">Cell outer membrane</keyword>
<evidence type="ECO:0000256" key="5">
    <source>
        <dbReference type="ARBA" id="ARBA00022729"/>
    </source>
</evidence>
<keyword evidence="10" id="KW-1185">Reference proteome</keyword>
<accession>A0AA88GWW3</accession>
<evidence type="ECO:0008006" key="11">
    <source>
        <dbReference type="Google" id="ProtNLM"/>
    </source>
</evidence>
<organism evidence="9 10">
    <name type="scientific">Naegleria lovaniensis</name>
    <name type="common">Amoeba</name>
    <dbReference type="NCBI Taxonomy" id="51637"/>
    <lineage>
        <taxon>Eukaryota</taxon>
        <taxon>Discoba</taxon>
        <taxon>Heterolobosea</taxon>
        <taxon>Tetramitia</taxon>
        <taxon>Eutetramitia</taxon>
        <taxon>Vahlkampfiidae</taxon>
        <taxon>Naegleria</taxon>
    </lineage>
</organism>
<evidence type="ECO:0000256" key="4">
    <source>
        <dbReference type="ARBA" id="ARBA00022525"/>
    </source>
</evidence>
<dbReference type="GeneID" id="68105977"/>
<keyword evidence="5 8" id="KW-0732">Signal</keyword>
<dbReference type="PANTHER" id="PTHR11319:SF35">
    <property type="entry name" value="OUTER MEMBRANE PROTEIN PMPC-RELATED"/>
    <property type="match status" value="1"/>
</dbReference>
<dbReference type="EMBL" id="PYSW02000006">
    <property type="protein sequence ID" value="KAG2392039.1"/>
    <property type="molecule type" value="Genomic_DNA"/>
</dbReference>
<evidence type="ECO:0000256" key="7">
    <source>
        <dbReference type="ARBA" id="ARBA00023237"/>
    </source>
</evidence>
<reference evidence="9 10" key="1">
    <citation type="journal article" date="2018" name="BMC Genomics">
        <title>The genome of Naegleria lovaniensis, the basis for a comparative approach to unravel pathogenicity factors of the human pathogenic amoeba N. fowleri.</title>
        <authorList>
            <person name="Liechti N."/>
            <person name="Schurch N."/>
            <person name="Bruggmann R."/>
            <person name="Wittwer M."/>
        </authorList>
    </citation>
    <scope>NUCLEOTIDE SEQUENCE [LARGE SCALE GENOMIC DNA]</scope>
    <source>
        <strain evidence="9 10">ATCC 30569</strain>
    </source>
</reference>
<feature type="signal peptide" evidence="8">
    <location>
        <begin position="1"/>
        <end position="26"/>
    </location>
</feature>
<evidence type="ECO:0000256" key="8">
    <source>
        <dbReference type="SAM" id="SignalP"/>
    </source>
</evidence>
<dbReference type="Proteomes" id="UP000816034">
    <property type="component" value="Unassembled WGS sequence"/>
</dbReference>
<feature type="chain" id="PRO_5041646730" description="Right handed beta helix domain-containing protein" evidence="8">
    <location>
        <begin position="27"/>
        <end position="806"/>
    </location>
</feature>
<evidence type="ECO:0000313" key="10">
    <source>
        <dbReference type="Proteomes" id="UP000816034"/>
    </source>
</evidence>
<evidence type="ECO:0000256" key="1">
    <source>
        <dbReference type="ARBA" id="ARBA00004196"/>
    </source>
</evidence>
<comment type="caution">
    <text evidence="9">The sequence shown here is derived from an EMBL/GenBank/DDBJ whole genome shotgun (WGS) entry which is preliminary data.</text>
</comment>
<proteinExistence type="predicted"/>
<dbReference type="PANTHER" id="PTHR11319">
    <property type="entry name" value="G PROTEIN-COUPLED RECEPTOR-RELATED"/>
    <property type="match status" value="1"/>
</dbReference>
<evidence type="ECO:0000256" key="6">
    <source>
        <dbReference type="ARBA" id="ARBA00023136"/>
    </source>
</evidence>
<dbReference type="Pfam" id="PF02415">
    <property type="entry name" value="Chlam_PMP"/>
    <property type="match status" value="1"/>
</dbReference>
<comment type="subcellular location">
    <subcellularLocation>
        <location evidence="1">Cell envelope</location>
    </subcellularLocation>
    <subcellularLocation>
        <location evidence="2">Cell outer membrane</location>
    </subcellularLocation>
    <subcellularLocation>
        <location evidence="3">Secreted</location>
    </subcellularLocation>
</comment>
<dbReference type="InterPro" id="IPR011050">
    <property type="entry name" value="Pectin_lyase_fold/virulence"/>
</dbReference>
<dbReference type="AlphaFoldDB" id="A0AA88GWW3"/>
<keyword evidence="4" id="KW-0964">Secreted</keyword>
<dbReference type="InterPro" id="IPR003368">
    <property type="entry name" value="POMP_repeat"/>
</dbReference>
<evidence type="ECO:0000256" key="3">
    <source>
        <dbReference type="ARBA" id="ARBA00004613"/>
    </source>
</evidence>
<name>A0AA88GWW3_NAELO</name>
<evidence type="ECO:0000256" key="2">
    <source>
        <dbReference type="ARBA" id="ARBA00004442"/>
    </source>
</evidence>
<gene>
    <name evidence="9" type="ORF">C9374_013524</name>
</gene>
<sequence>MLLSQHMILLISLWLLFNIVPLGSHATIINNNNINNNDFHTNIINKLIPNPISIPFHHNYNQRTTPPFRPVHQRSFTESFQNNEYSFTFYVDTFNPIHEQQHCGSSPSQACPSLLKAFQQLNDQLELRNISMSIPSNLTSNISVQFYIMNDEFNFCFADFMTPPRHTIEYSFKFVGVPNNVTGMYPQVQCSKDLPFNRSDISLLDFSFLNAQTLYIFSCTPIEMRFTNCNIVNSVFLLAQFVESIQQVYRDVCGSASADSQMSTMDSFKSWTFSHSLTFQNVTIENTLVMCSFMKTITLSNVIQKQLMTTFSFENSEKVEMIDYVIHDGLFCKITNVESVRIDRMIYVAQRFTFYMRGVIQLFVSNSQFLSYIMLDAGLFSLERLDHVQIKNCRVNGLQYTWLHCRDVTSLELENLQVTNNRVQSTVSSTLNIITIEDLISFSLKHSYFDSNYGLHGNDLLIHSHANIHIYNNTFRNGWSFTRGGSCSLGMSKSQYVFGGSMTNITGNMFENNYCHDVGGAIFMTAAYVLILEHNTFINNTARIRGGAVAIDGLIRADLSLTGSRFDNNRVLTNSLIQTNTMGIMGSGGAIYLSSPKCTSLKAYFSNNSALRGGAIFIHQQPNMPDVIHPCLIRESIFENNQALNAGGALYFSNIKNVNDLIETKSVKFINNHAKIFGNDMASTIQQFTVTELLPKTVYPGQNISISVHATDIFHRWTPLETQLFSLQLINSNQFLLDFSLNGSIITLNLKQVSTENFSTSQNISILPENILLPTWISVHVIPCPQGMIASERGFQGQNCLHLCEK</sequence>
<evidence type="ECO:0000313" key="9">
    <source>
        <dbReference type="EMBL" id="KAG2392039.1"/>
    </source>
</evidence>